<organism evidence="2 3">
    <name type="scientific">Modicisalibacter zincidurans</name>
    <dbReference type="NCBI Taxonomy" id="1178777"/>
    <lineage>
        <taxon>Bacteria</taxon>
        <taxon>Pseudomonadati</taxon>
        <taxon>Pseudomonadota</taxon>
        <taxon>Gammaproteobacteria</taxon>
        <taxon>Oceanospirillales</taxon>
        <taxon>Halomonadaceae</taxon>
        <taxon>Modicisalibacter</taxon>
    </lineage>
</organism>
<comment type="caution">
    <text evidence="2">The sequence shown here is derived from an EMBL/GenBank/DDBJ whole genome shotgun (WGS) entry which is preliminary data.</text>
</comment>
<protein>
    <submittedName>
        <fullName evidence="2">TAXI family TRAP transporter solute-binding subunit</fullName>
    </submittedName>
</protein>
<reference evidence="3" key="1">
    <citation type="journal article" date="2019" name="Int. J. Syst. Evol. Microbiol.">
        <title>The Global Catalogue of Microorganisms (GCM) 10K type strain sequencing project: providing services to taxonomists for standard genome sequencing and annotation.</title>
        <authorList>
            <consortium name="The Broad Institute Genomics Platform"/>
            <consortium name="The Broad Institute Genome Sequencing Center for Infectious Disease"/>
            <person name="Wu L."/>
            <person name="Ma J."/>
        </authorList>
    </citation>
    <scope>NUCLEOTIDE SEQUENCE [LARGE SCALE GENOMIC DNA]</scope>
    <source>
        <strain evidence="3">JCM 18472</strain>
    </source>
</reference>
<dbReference type="Gene3D" id="3.40.190.10">
    <property type="entry name" value="Periplasmic binding protein-like II"/>
    <property type="match status" value="2"/>
</dbReference>
<keyword evidence="1" id="KW-0732">Signal</keyword>
<dbReference type="Proteomes" id="UP001500074">
    <property type="component" value="Unassembled WGS sequence"/>
</dbReference>
<dbReference type="NCBIfam" id="TIGR02122">
    <property type="entry name" value="TRAP_TAXI"/>
    <property type="match status" value="1"/>
</dbReference>
<feature type="chain" id="PRO_5045041496" evidence="1">
    <location>
        <begin position="26"/>
        <end position="344"/>
    </location>
</feature>
<sequence>MCNKLAKRILAATLGLALTTSMAWAQSTSFITIGSGSTSGLYYPTAVGIANILNNADVGLRANARSTGASVFNANAIGEGSMQMGMMQNNIAYYAYNGTGVEAFENNQIENLRGLVGLYPEAIHILARADAGIESVADLAGKRVYVGDVGSGTEQDAKNIMGAFDLTFDDLQATVRGSSGNAVGLLRDDQIAAMFYTVGLGSSAIVEAAQTAPITVVSISEEELGQLQEEYAFYTPFTIPGGTYPGVDEDVQTVTLKAMLAASSELSEDDVYTFMNTIFNEKLEAFYNDVQNPNLDKYFTVKSALEGMSIPLHAGAVKFFEEQGVEIPSELMPPESDGAQPASE</sequence>
<dbReference type="EMBL" id="BAABKI010000020">
    <property type="protein sequence ID" value="GAA5176093.1"/>
    <property type="molecule type" value="Genomic_DNA"/>
</dbReference>
<gene>
    <name evidence="2" type="ORF">GCM10023342_20840</name>
</gene>
<dbReference type="PANTHER" id="PTHR42941:SF1">
    <property type="entry name" value="SLL1037 PROTEIN"/>
    <property type="match status" value="1"/>
</dbReference>
<dbReference type="InterPro" id="IPR011852">
    <property type="entry name" value="TRAP_TAXI"/>
</dbReference>
<dbReference type="CDD" id="cd13567">
    <property type="entry name" value="PBP2_TtGluBP"/>
    <property type="match status" value="1"/>
</dbReference>
<evidence type="ECO:0000256" key="1">
    <source>
        <dbReference type="SAM" id="SignalP"/>
    </source>
</evidence>
<name>A0ABP9RF98_9GAMM</name>
<keyword evidence="3" id="KW-1185">Reference proteome</keyword>
<dbReference type="SUPFAM" id="SSF53850">
    <property type="entry name" value="Periplasmic binding protein-like II"/>
    <property type="match status" value="1"/>
</dbReference>
<dbReference type="PANTHER" id="PTHR42941">
    <property type="entry name" value="SLL1037 PROTEIN"/>
    <property type="match status" value="1"/>
</dbReference>
<evidence type="ECO:0000313" key="2">
    <source>
        <dbReference type="EMBL" id="GAA5176093.1"/>
    </source>
</evidence>
<accession>A0ABP9RF98</accession>
<proteinExistence type="predicted"/>
<dbReference type="RefSeq" id="WP_035575118.1">
    <property type="nucleotide sequence ID" value="NZ_BAABKI010000020.1"/>
</dbReference>
<evidence type="ECO:0000313" key="3">
    <source>
        <dbReference type="Proteomes" id="UP001500074"/>
    </source>
</evidence>
<dbReference type="Pfam" id="PF16868">
    <property type="entry name" value="NMT1_3"/>
    <property type="match status" value="1"/>
</dbReference>
<feature type="signal peptide" evidence="1">
    <location>
        <begin position="1"/>
        <end position="25"/>
    </location>
</feature>